<dbReference type="InterPro" id="IPR015813">
    <property type="entry name" value="Pyrv/PenolPyrv_kinase-like_dom"/>
</dbReference>
<dbReference type="GO" id="GO:0016832">
    <property type="term" value="F:aldehyde-lyase activity"/>
    <property type="evidence" value="ECO:0007669"/>
    <property type="project" value="TreeGrafter"/>
</dbReference>
<dbReference type="InterPro" id="IPR005000">
    <property type="entry name" value="Aldolase/citrate-lyase_domain"/>
</dbReference>
<keyword evidence="2" id="KW-0479">Metal-binding</keyword>
<evidence type="ECO:0000256" key="1">
    <source>
        <dbReference type="ARBA" id="ARBA00005568"/>
    </source>
</evidence>
<evidence type="ECO:0000313" key="5">
    <source>
        <dbReference type="EMBL" id="BAQ47982.1"/>
    </source>
</evidence>
<gene>
    <name evidence="5" type="primary">hpcH</name>
    <name evidence="5" type="ORF">Maq22A_c25455</name>
</gene>
<dbReference type="EMBL" id="AP014704">
    <property type="protein sequence ID" value="BAQ47982.1"/>
    <property type="molecule type" value="Genomic_DNA"/>
</dbReference>
<dbReference type="OrthoDB" id="9802624at2"/>
<keyword evidence="3" id="KW-0456">Lyase</keyword>
<dbReference type="KEGG" id="maqu:Maq22A_c25455"/>
<feature type="domain" description="HpcH/HpaI aldolase/citrate lyase" evidence="4">
    <location>
        <begin position="19"/>
        <end position="241"/>
    </location>
</feature>
<sequence length="260" mass="27123">MSARLRLKHLIEAGRTAGGLFVSIPAPEIVEIAAVAGFDFVLIDLEHTLVDGADLERMIAAADRAGLSALVRVPGAGSERILQSLDAGAAGIVVPRVSSLSEAAEAVRRARHAPLGIRGLNAGRLGRYGDADLPAMPARLDAETLVIAMIEDPAGLEAAPAIARLKGVDGLLFGAADYSQAIGLPWQTGAPAVVAAGSAVVRACREAGLHAFAFTRTEADLPRLREEGVRGLLVANDRGLLRRALTDADRTWRNLPGASR</sequence>
<dbReference type="Pfam" id="PF03328">
    <property type="entry name" value="HpcH_HpaI"/>
    <property type="match status" value="1"/>
</dbReference>
<dbReference type="Proteomes" id="UP000061432">
    <property type="component" value="Chromosome"/>
</dbReference>
<evidence type="ECO:0000256" key="3">
    <source>
        <dbReference type="ARBA" id="ARBA00023239"/>
    </source>
</evidence>
<dbReference type="AlphaFoldDB" id="A0A0C6FLH3"/>
<dbReference type="InterPro" id="IPR050251">
    <property type="entry name" value="HpcH-HpaI_aldolase"/>
</dbReference>
<evidence type="ECO:0000313" key="6">
    <source>
        <dbReference type="Proteomes" id="UP000061432"/>
    </source>
</evidence>
<dbReference type="SUPFAM" id="SSF51621">
    <property type="entry name" value="Phosphoenolpyruvate/pyruvate domain"/>
    <property type="match status" value="1"/>
</dbReference>
<dbReference type="PANTHER" id="PTHR30502:SF0">
    <property type="entry name" value="PHOSPHOENOLPYRUVATE CARBOXYLASE FAMILY PROTEIN"/>
    <property type="match status" value="1"/>
</dbReference>
<reference evidence="6" key="2">
    <citation type="submission" date="2015-01" db="EMBL/GenBank/DDBJ databases">
        <title>Complete genome sequence of Methylobacterium aquaticum strain 22A.</title>
        <authorList>
            <person name="Tani A."/>
            <person name="Ogura Y."/>
            <person name="Hayashi T."/>
        </authorList>
    </citation>
    <scope>NUCLEOTIDE SEQUENCE [LARGE SCALE GENOMIC DNA]</scope>
    <source>
        <strain evidence="6">MA-22A</strain>
    </source>
</reference>
<dbReference type="PATRIC" id="fig|270351.10.peg.4886"/>
<protein>
    <submittedName>
        <fullName evidence="5">Host specificity protein</fullName>
    </submittedName>
</protein>
<dbReference type="Gene3D" id="3.20.20.60">
    <property type="entry name" value="Phosphoenolpyruvate-binding domains"/>
    <property type="match status" value="1"/>
</dbReference>
<dbReference type="PANTHER" id="PTHR30502">
    <property type="entry name" value="2-KETO-3-DEOXY-L-RHAMNONATE ALDOLASE"/>
    <property type="match status" value="1"/>
</dbReference>
<dbReference type="GO" id="GO:0046872">
    <property type="term" value="F:metal ion binding"/>
    <property type="evidence" value="ECO:0007669"/>
    <property type="project" value="UniProtKB-KW"/>
</dbReference>
<dbReference type="RefSeq" id="WP_060848826.1">
    <property type="nucleotide sequence ID" value="NZ_AP014704.1"/>
</dbReference>
<dbReference type="GO" id="GO:0005737">
    <property type="term" value="C:cytoplasm"/>
    <property type="evidence" value="ECO:0007669"/>
    <property type="project" value="TreeGrafter"/>
</dbReference>
<name>A0A0C6FLH3_9HYPH</name>
<reference evidence="5 6" key="1">
    <citation type="journal article" date="2015" name="Genome Announc.">
        <title>Complete Genome Sequence of Methylobacterium aquaticum Strain 22A, Isolated from Racomitrium japonicum Moss.</title>
        <authorList>
            <person name="Tani A."/>
            <person name="Ogura Y."/>
            <person name="Hayashi T."/>
            <person name="Kimbara K."/>
        </authorList>
    </citation>
    <scope>NUCLEOTIDE SEQUENCE [LARGE SCALE GENOMIC DNA]</scope>
    <source>
        <strain evidence="5 6">MA-22A</strain>
    </source>
</reference>
<evidence type="ECO:0000256" key="2">
    <source>
        <dbReference type="ARBA" id="ARBA00022723"/>
    </source>
</evidence>
<dbReference type="STRING" id="270351.Maq22A_c25455"/>
<evidence type="ECO:0000259" key="4">
    <source>
        <dbReference type="Pfam" id="PF03328"/>
    </source>
</evidence>
<dbReference type="InterPro" id="IPR040442">
    <property type="entry name" value="Pyrv_kinase-like_dom_sf"/>
</dbReference>
<accession>A0A0C6FLH3</accession>
<proteinExistence type="inferred from homology"/>
<comment type="similarity">
    <text evidence="1">Belongs to the HpcH/HpaI aldolase family.</text>
</comment>
<organism evidence="5 6">
    <name type="scientific">Methylobacterium aquaticum</name>
    <dbReference type="NCBI Taxonomy" id="270351"/>
    <lineage>
        <taxon>Bacteria</taxon>
        <taxon>Pseudomonadati</taxon>
        <taxon>Pseudomonadota</taxon>
        <taxon>Alphaproteobacteria</taxon>
        <taxon>Hyphomicrobiales</taxon>
        <taxon>Methylobacteriaceae</taxon>
        <taxon>Methylobacterium</taxon>
    </lineage>
</organism>